<dbReference type="Pfam" id="PF23960">
    <property type="entry name" value="DUF7289"/>
    <property type="match status" value="1"/>
</dbReference>
<accession>A0ABD5Y612</accession>
<keyword evidence="3" id="KW-1185">Reference proteome</keyword>
<dbReference type="RefSeq" id="WP_274321876.1">
    <property type="nucleotide sequence ID" value="NZ_CP118158.1"/>
</dbReference>
<feature type="transmembrane region" description="Helical" evidence="1">
    <location>
        <begin position="12"/>
        <end position="35"/>
    </location>
</feature>
<protein>
    <recommendedName>
        <fullName evidence="4">Secreted glycoprotein</fullName>
    </recommendedName>
</protein>
<keyword evidence="1" id="KW-0472">Membrane</keyword>
<dbReference type="Proteomes" id="UP001596432">
    <property type="component" value="Unassembled WGS sequence"/>
</dbReference>
<keyword evidence="1" id="KW-0812">Transmembrane</keyword>
<proteinExistence type="predicted"/>
<keyword evidence="1" id="KW-1133">Transmembrane helix</keyword>
<sequence>MRLHGDERAARNMVGFTLTFAIIVVSVGLVATMGYPQIDNLSQTERLDNAEAGMELVASNFEQLQEQRATVRTNELSLSGGSLTVIEGPTVTVEAENTDFARTYSVGGLQYAHEGTTITYENGGVFRTYGEGNVAIVDRPSMTCTEDRAVVSVVRVVPESTTKTGADYVSISGAAQTRELHFPINRTGPDSMAAADELRVSVSSPRSIAWNRHFEDAGNWTAGPTAGTFRCDGIEAMYVRETVVSVSFDT</sequence>
<dbReference type="EMBL" id="JBHTAS010000001">
    <property type="protein sequence ID" value="MFC7140785.1"/>
    <property type="molecule type" value="Genomic_DNA"/>
</dbReference>
<evidence type="ECO:0008006" key="4">
    <source>
        <dbReference type="Google" id="ProtNLM"/>
    </source>
</evidence>
<gene>
    <name evidence="2" type="ORF">ACFQMA_13255</name>
</gene>
<dbReference type="GeneID" id="78821091"/>
<evidence type="ECO:0000256" key="1">
    <source>
        <dbReference type="SAM" id="Phobius"/>
    </source>
</evidence>
<evidence type="ECO:0000313" key="3">
    <source>
        <dbReference type="Proteomes" id="UP001596432"/>
    </source>
</evidence>
<dbReference type="InterPro" id="IPR055713">
    <property type="entry name" value="DUF7289"/>
</dbReference>
<reference evidence="2 3" key="1">
    <citation type="journal article" date="2019" name="Int. J. Syst. Evol. Microbiol.">
        <title>The Global Catalogue of Microorganisms (GCM) 10K type strain sequencing project: providing services to taxonomists for standard genome sequencing and annotation.</title>
        <authorList>
            <consortium name="The Broad Institute Genomics Platform"/>
            <consortium name="The Broad Institute Genome Sequencing Center for Infectious Disease"/>
            <person name="Wu L."/>
            <person name="Ma J."/>
        </authorList>
    </citation>
    <scope>NUCLEOTIDE SEQUENCE [LARGE SCALE GENOMIC DNA]</scope>
    <source>
        <strain evidence="2 3">XZYJT29</strain>
    </source>
</reference>
<dbReference type="AlphaFoldDB" id="A0ABD5Y612"/>
<organism evidence="2 3">
    <name type="scientific">Halosimplex aquaticum</name>
    <dbReference type="NCBI Taxonomy" id="3026162"/>
    <lineage>
        <taxon>Archaea</taxon>
        <taxon>Methanobacteriati</taxon>
        <taxon>Methanobacteriota</taxon>
        <taxon>Stenosarchaea group</taxon>
        <taxon>Halobacteria</taxon>
        <taxon>Halobacteriales</taxon>
        <taxon>Haloarculaceae</taxon>
        <taxon>Halosimplex</taxon>
    </lineage>
</organism>
<evidence type="ECO:0000313" key="2">
    <source>
        <dbReference type="EMBL" id="MFC7140785.1"/>
    </source>
</evidence>
<comment type="caution">
    <text evidence="2">The sequence shown here is derived from an EMBL/GenBank/DDBJ whole genome shotgun (WGS) entry which is preliminary data.</text>
</comment>
<name>A0ABD5Y612_9EURY</name>